<sequence length="147" mass="16668">MFGFASRTVTLPYPLLSHLLTGAPFLPVKTDDARDKREEIYNGEPHESKWTHEALAGAASFEAMHLWEKKQREEGNPVSHGFAREAIAAVAGAEVDKLFETKGLDFLDRERAKRQAQDNAVHLYDQQYGGQAQYDPNNSQPHESMRW</sequence>
<dbReference type="EMBL" id="SKBQ01000034">
    <property type="protein sequence ID" value="TPX13489.1"/>
    <property type="molecule type" value="Genomic_DNA"/>
</dbReference>
<evidence type="ECO:0000256" key="1">
    <source>
        <dbReference type="SAM" id="MobiDB-lite"/>
    </source>
</evidence>
<proteinExistence type="predicted"/>
<dbReference type="OrthoDB" id="9895617at2759"/>
<organism evidence="2 3">
    <name type="scientific">Thyridium curvatum</name>
    <dbReference type="NCBI Taxonomy" id="1093900"/>
    <lineage>
        <taxon>Eukaryota</taxon>
        <taxon>Fungi</taxon>
        <taxon>Dikarya</taxon>
        <taxon>Ascomycota</taxon>
        <taxon>Pezizomycotina</taxon>
        <taxon>Sordariomycetes</taxon>
        <taxon>Sordariomycetidae</taxon>
        <taxon>Thyridiales</taxon>
        <taxon>Thyridiaceae</taxon>
        <taxon>Thyridium</taxon>
    </lineage>
</organism>
<evidence type="ECO:0008006" key="4">
    <source>
        <dbReference type="Google" id="ProtNLM"/>
    </source>
</evidence>
<dbReference type="PANTHER" id="PTHR37450:SF1">
    <property type="entry name" value="CIPC PROTEIN"/>
    <property type="match status" value="1"/>
</dbReference>
<gene>
    <name evidence="2" type="ORF">E0L32_006219</name>
</gene>
<dbReference type="Pfam" id="PF12585">
    <property type="entry name" value="DUF3759"/>
    <property type="match status" value="1"/>
</dbReference>
<dbReference type="STRING" id="1093900.A0A507B7V6"/>
<feature type="compositionally biased region" description="Low complexity" evidence="1">
    <location>
        <begin position="124"/>
        <end position="135"/>
    </location>
</feature>
<dbReference type="RefSeq" id="XP_030995200.1">
    <property type="nucleotide sequence ID" value="XM_031140828.1"/>
</dbReference>
<comment type="caution">
    <text evidence="2">The sequence shown here is derived from an EMBL/GenBank/DDBJ whole genome shotgun (WGS) entry which is preliminary data.</text>
</comment>
<name>A0A507B7V6_9PEZI</name>
<feature type="region of interest" description="Disordered" evidence="1">
    <location>
        <begin position="115"/>
        <end position="147"/>
    </location>
</feature>
<dbReference type="InterPro" id="IPR022234">
    <property type="entry name" value="DUF3759"/>
</dbReference>
<dbReference type="GeneID" id="41973666"/>
<dbReference type="AlphaFoldDB" id="A0A507B7V6"/>
<dbReference type="InParanoid" id="A0A507B7V6"/>
<dbReference type="PANTHER" id="PTHR37450">
    <property type="entry name" value="CIPC PROTEIN"/>
    <property type="match status" value="1"/>
</dbReference>
<reference evidence="2 3" key="1">
    <citation type="submission" date="2019-06" db="EMBL/GenBank/DDBJ databases">
        <title>Draft genome sequence of the filamentous fungus Phialemoniopsis curvata isolated from diesel fuel.</title>
        <authorList>
            <person name="Varaljay V.A."/>
            <person name="Lyon W.J."/>
            <person name="Crouch A.L."/>
            <person name="Drake C.E."/>
            <person name="Hollomon J.M."/>
            <person name="Nadeau L.J."/>
            <person name="Nunn H.S."/>
            <person name="Stevenson B.S."/>
            <person name="Bojanowski C.L."/>
            <person name="Crookes-Goodson W.J."/>
        </authorList>
    </citation>
    <scope>NUCLEOTIDE SEQUENCE [LARGE SCALE GENOMIC DNA]</scope>
    <source>
        <strain evidence="2 3">D216</strain>
    </source>
</reference>
<evidence type="ECO:0000313" key="2">
    <source>
        <dbReference type="EMBL" id="TPX13489.1"/>
    </source>
</evidence>
<keyword evidence="3" id="KW-1185">Reference proteome</keyword>
<feature type="compositionally biased region" description="Polar residues" evidence="1">
    <location>
        <begin position="136"/>
        <end position="147"/>
    </location>
</feature>
<accession>A0A507B7V6</accession>
<protein>
    <recommendedName>
        <fullName evidence="4">CipC-like antibiotic response protein</fullName>
    </recommendedName>
</protein>
<dbReference type="Proteomes" id="UP000319257">
    <property type="component" value="Unassembled WGS sequence"/>
</dbReference>
<evidence type="ECO:0000313" key="3">
    <source>
        <dbReference type="Proteomes" id="UP000319257"/>
    </source>
</evidence>